<dbReference type="Pfam" id="PF19822">
    <property type="entry name" value="DUF6304"/>
    <property type="match status" value="1"/>
</dbReference>
<evidence type="ECO:0000313" key="2">
    <source>
        <dbReference type="Proteomes" id="UP001596263"/>
    </source>
</evidence>
<name>A0ABW0CBQ8_STRCD</name>
<proteinExistence type="predicted"/>
<organism evidence="1 2">
    <name type="scientific">Streptomyces coerulescens</name>
    <dbReference type="NCBI Taxonomy" id="29304"/>
    <lineage>
        <taxon>Bacteria</taxon>
        <taxon>Bacillati</taxon>
        <taxon>Actinomycetota</taxon>
        <taxon>Actinomycetes</taxon>
        <taxon>Kitasatosporales</taxon>
        <taxon>Streptomycetaceae</taxon>
        <taxon>Streptomyces</taxon>
    </lineage>
</organism>
<comment type="caution">
    <text evidence="1">The sequence shown here is derived from an EMBL/GenBank/DDBJ whole genome shotgun (WGS) entry which is preliminary data.</text>
</comment>
<dbReference type="EMBL" id="JBHSKM010000002">
    <property type="protein sequence ID" value="MFC5213244.1"/>
    <property type="molecule type" value="Genomic_DNA"/>
</dbReference>
<keyword evidence="2" id="KW-1185">Reference proteome</keyword>
<protein>
    <submittedName>
        <fullName evidence="1">DUF6304 family protein</fullName>
    </submittedName>
</protein>
<gene>
    <name evidence="1" type="ORF">ACFPQ9_05275</name>
</gene>
<dbReference type="RefSeq" id="WP_380847245.1">
    <property type="nucleotide sequence ID" value="NZ_JBHSKM010000002.1"/>
</dbReference>
<evidence type="ECO:0000313" key="1">
    <source>
        <dbReference type="EMBL" id="MFC5213244.1"/>
    </source>
</evidence>
<reference evidence="2" key="1">
    <citation type="journal article" date="2019" name="Int. J. Syst. Evol. Microbiol.">
        <title>The Global Catalogue of Microorganisms (GCM) 10K type strain sequencing project: providing services to taxonomists for standard genome sequencing and annotation.</title>
        <authorList>
            <consortium name="The Broad Institute Genomics Platform"/>
            <consortium name="The Broad Institute Genome Sequencing Center for Infectious Disease"/>
            <person name="Wu L."/>
            <person name="Ma J."/>
        </authorList>
    </citation>
    <scope>NUCLEOTIDE SEQUENCE [LARGE SCALE GENOMIC DNA]</scope>
    <source>
        <strain evidence="2">KCTC 42586</strain>
    </source>
</reference>
<dbReference type="Proteomes" id="UP001596263">
    <property type="component" value="Unassembled WGS sequence"/>
</dbReference>
<accession>A0ABW0CBQ8</accession>
<dbReference type="InterPro" id="IPR046271">
    <property type="entry name" value="DUF6304"/>
</dbReference>
<sequence>MPSWAGRYTDRHGSEEMVLESDGRESIRTTIRGVPFEGDTMDTLGALAGDPPVDAMFTFLDGDLCACLLEWELTMPVEFEGHGERLATVHCALRLGNPKVSGGLDEEHLTVTLRLDGRDYRTTHPTYDFEDGLEEIALALPPGTRLKACISCAWSDYFPVGHGMMTGLACFRDAKDAYRRCDGKRGPNGIFAIWPQRTEFVQETWLCDQFEPRTGNPGYRGDFPARRRL</sequence>